<name>A0ABU7V0D7_9GAMM</name>
<protein>
    <submittedName>
        <fullName evidence="11">ATP-dependent RNA helicase DbpA</fullName>
        <ecNumber evidence="11">3.6.4.13</ecNumber>
    </submittedName>
</protein>
<dbReference type="CDD" id="cd18787">
    <property type="entry name" value="SF2_C_DEAD"/>
    <property type="match status" value="1"/>
</dbReference>
<dbReference type="InterPro" id="IPR027417">
    <property type="entry name" value="P-loop_NTPase"/>
</dbReference>
<dbReference type="GO" id="GO:0003724">
    <property type="term" value="F:RNA helicase activity"/>
    <property type="evidence" value="ECO:0007669"/>
    <property type="project" value="UniProtKB-EC"/>
</dbReference>
<dbReference type="Gene3D" id="3.40.50.300">
    <property type="entry name" value="P-loop containing nucleotide triphosphate hydrolases"/>
    <property type="match status" value="2"/>
</dbReference>
<dbReference type="PANTHER" id="PTHR47959:SF1">
    <property type="entry name" value="ATP-DEPENDENT RNA HELICASE DBPA"/>
    <property type="match status" value="1"/>
</dbReference>
<organism evidence="11 12">
    <name type="scientific">Aquilutibacter rugosus</name>
    <dbReference type="NCBI Taxonomy" id="3115820"/>
    <lineage>
        <taxon>Bacteria</taxon>
        <taxon>Pseudomonadati</taxon>
        <taxon>Pseudomonadota</taxon>
        <taxon>Gammaproteobacteria</taxon>
        <taxon>Lysobacterales</taxon>
        <taxon>Lysobacteraceae</taxon>
        <taxon>Aquilutibacter</taxon>
    </lineage>
</organism>
<evidence type="ECO:0000313" key="11">
    <source>
        <dbReference type="EMBL" id="MEF2155738.1"/>
    </source>
</evidence>
<dbReference type="PANTHER" id="PTHR47959">
    <property type="entry name" value="ATP-DEPENDENT RNA HELICASE RHLE-RELATED"/>
    <property type="match status" value="1"/>
</dbReference>
<evidence type="ECO:0000259" key="10">
    <source>
        <dbReference type="PROSITE" id="PS51195"/>
    </source>
</evidence>
<dbReference type="InterPro" id="IPR044742">
    <property type="entry name" value="DEAD/DEAH_RhlB"/>
</dbReference>
<evidence type="ECO:0000256" key="2">
    <source>
        <dbReference type="ARBA" id="ARBA00022801"/>
    </source>
</evidence>
<dbReference type="InterPro" id="IPR011545">
    <property type="entry name" value="DEAD/DEAH_box_helicase_dom"/>
</dbReference>
<evidence type="ECO:0000259" key="9">
    <source>
        <dbReference type="PROSITE" id="PS51194"/>
    </source>
</evidence>
<dbReference type="InterPro" id="IPR050079">
    <property type="entry name" value="DEAD_box_RNA_helicase"/>
</dbReference>
<dbReference type="InterPro" id="IPR014014">
    <property type="entry name" value="RNA_helicase_DEAD_Q_motif"/>
</dbReference>
<dbReference type="PROSITE" id="PS51195">
    <property type="entry name" value="Q_MOTIF"/>
    <property type="match status" value="1"/>
</dbReference>
<dbReference type="InterPro" id="IPR000629">
    <property type="entry name" value="RNA-helicase_DEAD-box_CS"/>
</dbReference>
<dbReference type="Proteomes" id="UP001356170">
    <property type="component" value="Unassembled WGS sequence"/>
</dbReference>
<dbReference type="CDD" id="cd00268">
    <property type="entry name" value="DEADc"/>
    <property type="match status" value="1"/>
</dbReference>
<dbReference type="InterPro" id="IPR012677">
    <property type="entry name" value="Nucleotide-bd_a/b_plait_sf"/>
</dbReference>
<feature type="domain" description="Helicase C-terminal" evidence="9">
    <location>
        <begin position="228"/>
        <end position="375"/>
    </location>
</feature>
<comment type="similarity">
    <text evidence="5 7">Belongs to the DEAD box helicase family.</text>
</comment>
<dbReference type="SUPFAM" id="SSF52540">
    <property type="entry name" value="P-loop containing nucleoside triphosphate hydrolases"/>
    <property type="match status" value="1"/>
</dbReference>
<proteinExistence type="inferred from homology"/>
<evidence type="ECO:0000256" key="6">
    <source>
        <dbReference type="PROSITE-ProRule" id="PRU00552"/>
    </source>
</evidence>
<evidence type="ECO:0000256" key="5">
    <source>
        <dbReference type="ARBA" id="ARBA00038437"/>
    </source>
</evidence>
<dbReference type="InterPro" id="IPR005580">
    <property type="entry name" value="DbpA/CsdA_RNA-bd_dom"/>
</dbReference>
<feature type="domain" description="DEAD-box RNA helicase Q" evidence="10">
    <location>
        <begin position="2"/>
        <end position="30"/>
    </location>
</feature>
<dbReference type="Pfam" id="PF00270">
    <property type="entry name" value="DEAD"/>
    <property type="match status" value="1"/>
</dbReference>
<keyword evidence="1 7" id="KW-0547">Nucleotide-binding</keyword>
<dbReference type="EC" id="3.6.4.13" evidence="11"/>
<evidence type="ECO:0000256" key="4">
    <source>
        <dbReference type="ARBA" id="ARBA00022840"/>
    </source>
</evidence>
<evidence type="ECO:0000256" key="1">
    <source>
        <dbReference type="ARBA" id="ARBA00022741"/>
    </source>
</evidence>
<keyword evidence="3 7" id="KW-0347">Helicase</keyword>
<dbReference type="RefSeq" id="WP_331703736.1">
    <property type="nucleotide sequence ID" value="NZ_JAZHBO010000002.1"/>
</dbReference>
<keyword evidence="4 7" id="KW-0067">ATP-binding</keyword>
<dbReference type="InterPro" id="IPR014001">
    <property type="entry name" value="Helicase_ATP-bd"/>
</dbReference>
<dbReference type="Pfam" id="PF03880">
    <property type="entry name" value="DbpA"/>
    <property type="match status" value="1"/>
</dbReference>
<dbReference type="PROSITE" id="PS51192">
    <property type="entry name" value="HELICASE_ATP_BIND_1"/>
    <property type="match status" value="1"/>
</dbReference>
<dbReference type="NCBIfam" id="NF008744">
    <property type="entry name" value="PRK11776.1"/>
    <property type="match status" value="1"/>
</dbReference>
<dbReference type="GO" id="GO:0016787">
    <property type="term" value="F:hydrolase activity"/>
    <property type="evidence" value="ECO:0007669"/>
    <property type="project" value="UniProtKB-KW"/>
</dbReference>
<reference evidence="11 12" key="1">
    <citation type="submission" date="2024-01" db="EMBL/GenBank/DDBJ databases">
        <title>Novel species of the genus Luteimonas isolated from rivers.</title>
        <authorList>
            <person name="Lu H."/>
        </authorList>
    </citation>
    <scope>NUCLEOTIDE SEQUENCE [LARGE SCALE GENOMIC DNA]</scope>
    <source>
        <strain evidence="11 12">FXH3W</strain>
    </source>
</reference>
<dbReference type="PROSITE" id="PS00039">
    <property type="entry name" value="DEAD_ATP_HELICASE"/>
    <property type="match status" value="1"/>
</dbReference>
<evidence type="ECO:0000256" key="7">
    <source>
        <dbReference type="RuleBase" id="RU000492"/>
    </source>
</evidence>
<dbReference type="Pfam" id="PF00271">
    <property type="entry name" value="Helicase_C"/>
    <property type="match status" value="1"/>
</dbReference>
<gene>
    <name evidence="11" type="primary">dbpA</name>
    <name evidence="11" type="ORF">V3390_05745</name>
</gene>
<dbReference type="Gene3D" id="3.30.70.330">
    <property type="match status" value="1"/>
</dbReference>
<dbReference type="EMBL" id="JAZHBO010000002">
    <property type="protein sequence ID" value="MEF2155738.1"/>
    <property type="molecule type" value="Genomic_DNA"/>
</dbReference>
<keyword evidence="12" id="KW-1185">Reference proteome</keyword>
<dbReference type="SMART" id="SM00490">
    <property type="entry name" value="HELICc"/>
    <property type="match status" value="1"/>
</dbReference>
<comment type="caution">
    <text evidence="11">The sequence shown here is derived from an EMBL/GenBank/DDBJ whole genome shotgun (WGS) entry which is preliminary data.</text>
</comment>
<feature type="domain" description="Helicase ATP-binding" evidence="8">
    <location>
        <begin position="33"/>
        <end position="205"/>
    </location>
</feature>
<accession>A0ABU7V0D7</accession>
<dbReference type="SMART" id="SM00487">
    <property type="entry name" value="DEXDc"/>
    <property type="match status" value="1"/>
</dbReference>
<dbReference type="InterPro" id="IPR001650">
    <property type="entry name" value="Helicase_C-like"/>
</dbReference>
<dbReference type="PROSITE" id="PS51194">
    <property type="entry name" value="HELICASE_CTER"/>
    <property type="match status" value="1"/>
</dbReference>
<evidence type="ECO:0000256" key="3">
    <source>
        <dbReference type="ARBA" id="ARBA00022806"/>
    </source>
</evidence>
<keyword evidence="2 7" id="KW-0378">Hydrolase</keyword>
<evidence type="ECO:0000259" key="8">
    <source>
        <dbReference type="PROSITE" id="PS51192"/>
    </source>
</evidence>
<sequence length="459" mass="49843">MTAFTQLALPAALLEAVELAGLTDMTPVQEQALPPILENRDVLALAPTGSGKTAAFALGLLREIQTERIQTQALVLCPTRELADQVAAQIRRFGVRLPNLKVLLLTGGMPMGPQLSSLSVHDPHVVVGTPGRIVDLLKKRALHLQNLRTLVLDEADRMLDMGFTESLEAILAKVPKQRQTLMFSATMPEALETIARTHMQEAVRIQAAGEAAHADIRSEFFQVRDAEKAMALIQVLRERRPQAAVVFCNTRKACDAVQQQLDAAGFSALALHGDYEQRDRDEVLIRFANESANVLVATDVAARGLDVSHVDLVINYDVPFEPEVHIHRVGRTGRAGKQGNAITLVGDTDGNRLSAIAALLGTPIEPKTLRSMRLSNAEKLFAPMRTLRIDGGKSDKLRPGDILGTLTGEGGLKAEAIGKIAIRATRSYVAIRRGQAQAALNYLRNGKIKGRKFRAASLD</sequence>
<feature type="short sequence motif" description="Q motif" evidence="6">
    <location>
        <begin position="2"/>
        <end position="30"/>
    </location>
</feature>
<evidence type="ECO:0000313" key="12">
    <source>
        <dbReference type="Proteomes" id="UP001356170"/>
    </source>
</evidence>